<reference evidence="2" key="1">
    <citation type="submission" date="2021-06" db="EMBL/GenBank/DDBJ databases">
        <authorList>
            <person name="Kallberg Y."/>
            <person name="Tangrot J."/>
            <person name="Rosling A."/>
        </authorList>
    </citation>
    <scope>NUCLEOTIDE SEQUENCE</scope>
    <source>
        <strain evidence="2">AZ414A</strain>
    </source>
</reference>
<gene>
    <name evidence="2" type="ORF">DEBURN_LOCUS7226</name>
</gene>
<proteinExistence type="predicted"/>
<evidence type="ECO:0000256" key="1">
    <source>
        <dbReference type="SAM" id="Phobius"/>
    </source>
</evidence>
<evidence type="ECO:0000313" key="2">
    <source>
        <dbReference type="EMBL" id="CAG8553625.1"/>
    </source>
</evidence>
<organism evidence="2 3">
    <name type="scientific">Diversispora eburnea</name>
    <dbReference type="NCBI Taxonomy" id="1213867"/>
    <lineage>
        <taxon>Eukaryota</taxon>
        <taxon>Fungi</taxon>
        <taxon>Fungi incertae sedis</taxon>
        <taxon>Mucoromycota</taxon>
        <taxon>Glomeromycotina</taxon>
        <taxon>Glomeromycetes</taxon>
        <taxon>Diversisporales</taxon>
        <taxon>Diversisporaceae</taxon>
        <taxon>Diversispora</taxon>
    </lineage>
</organism>
<dbReference type="AlphaFoldDB" id="A0A9N9FSP6"/>
<accession>A0A9N9FSP6</accession>
<keyword evidence="1" id="KW-0812">Transmembrane</keyword>
<feature type="transmembrane region" description="Helical" evidence="1">
    <location>
        <begin position="26"/>
        <end position="48"/>
    </location>
</feature>
<keyword evidence="3" id="KW-1185">Reference proteome</keyword>
<name>A0A9N9FSP6_9GLOM</name>
<comment type="caution">
    <text evidence="2">The sequence shown here is derived from an EMBL/GenBank/DDBJ whole genome shotgun (WGS) entry which is preliminary data.</text>
</comment>
<evidence type="ECO:0000313" key="3">
    <source>
        <dbReference type="Proteomes" id="UP000789706"/>
    </source>
</evidence>
<dbReference type="Proteomes" id="UP000789706">
    <property type="component" value="Unassembled WGS sequence"/>
</dbReference>
<protein>
    <submittedName>
        <fullName evidence="2">10453_t:CDS:1</fullName>
    </submittedName>
</protein>
<dbReference type="EMBL" id="CAJVPK010000842">
    <property type="protein sequence ID" value="CAG8553625.1"/>
    <property type="molecule type" value="Genomic_DNA"/>
</dbReference>
<sequence>MFNKSQITSNLPHYYRRRFLSRRNNLIRLTLVALLLLSLYFTILKPWVKWRDSRIISKIDSSTKNDASKTDASWKINLNETINSRFSVFNKEQFTVEALKTNGLIPVTAVLIGWKRKESLQIVVNFISKYPFIKEILIWNNNDKIRLHKQDFRLNNTEVKLNIFNSDENLHDLSKYITCTMAKYDYCYFQDDDWLNLYMDSIYTNFLKYPNLIHSNTMPIIHLEHRRWMFASNDKNLHTGFTWLGCGSFIPRIKVQRFLGQIGSASLEKERLRLVDMYFSLWTNQYPYQLSNPLTTLDQSEDWSKSADQWTLDAVQKLYTALAVNTGSELFERQEENPHYLDRDVSICYANNITHIHEHEAEFNALDFPSNEFWIKHAYHKAVDFDLSTCWNSFKKPKVDDYFGLQFVEPQNSHKITIVSSKDRICDKISSSEKMKDINSSIIPPNHSITINFNCEIKNENLENPENLEALENMEYRYIKFQIVRNFTEPFEICSLILDGLSV</sequence>
<dbReference type="OrthoDB" id="1684102at2759"/>
<keyword evidence="1" id="KW-0472">Membrane</keyword>
<keyword evidence="1" id="KW-1133">Transmembrane helix</keyword>